<name>A0A174VSL5_9FIRM</name>
<gene>
    <name evidence="1" type="ORF">ERS852569_03382</name>
</gene>
<evidence type="ECO:0008006" key="3">
    <source>
        <dbReference type="Google" id="ProtNLM"/>
    </source>
</evidence>
<evidence type="ECO:0000313" key="2">
    <source>
        <dbReference type="Proteomes" id="UP000095762"/>
    </source>
</evidence>
<dbReference type="RefSeq" id="WP_055060458.1">
    <property type="nucleotide sequence ID" value="NZ_CZBP01000036.1"/>
</dbReference>
<dbReference type="Proteomes" id="UP000095762">
    <property type="component" value="Unassembled WGS sequence"/>
</dbReference>
<evidence type="ECO:0000313" key="1">
    <source>
        <dbReference type="EMBL" id="CUQ36291.1"/>
    </source>
</evidence>
<dbReference type="EMBL" id="CZBP01000036">
    <property type="protein sequence ID" value="CUQ36291.1"/>
    <property type="molecule type" value="Genomic_DNA"/>
</dbReference>
<accession>A0A174VSL5</accession>
<proteinExistence type="predicted"/>
<organism evidence="1 2">
    <name type="scientific">Blautia obeum</name>
    <dbReference type="NCBI Taxonomy" id="40520"/>
    <lineage>
        <taxon>Bacteria</taxon>
        <taxon>Bacillati</taxon>
        <taxon>Bacillota</taxon>
        <taxon>Clostridia</taxon>
        <taxon>Lachnospirales</taxon>
        <taxon>Lachnospiraceae</taxon>
        <taxon>Blautia</taxon>
    </lineage>
</organism>
<reference evidence="1 2" key="1">
    <citation type="submission" date="2015-09" db="EMBL/GenBank/DDBJ databases">
        <authorList>
            <consortium name="Pathogen Informatics"/>
        </authorList>
    </citation>
    <scope>NUCLEOTIDE SEQUENCE [LARGE SCALE GENOMIC DNA]</scope>
    <source>
        <strain evidence="1 2">2789STDY5834957</strain>
    </source>
</reference>
<protein>
    <recommendedName>
        <fullName evidence="3">DUF1064 domain-containing protein</fullName>
    </recommendedName>
</protein>
<sequence>MIKKNFKGRCRKWKLEKCKDVMRAYSDIQAAYAERLEKGDEVKEFQCNVLLDGLEEGEYTSDFLCVKADGDFMVRECVERKFLMKPRTVKLLDASKNYWLRHGVKDWGLVIDAEK</sequence>
<dbReference type="AlphaFoldDB" id="A0A174VSL5"/>